<name>A0ACB8Z0L0_CICIN</name>
<proteinExistence type="predicted"/>
<evidence type="ECO:0000313" key="1">
    <source>
        <dbReference type="EMBL" id="KAI3691522.1"/>
    </source>
</evidence>
<reference evidence="1 2" key="2">
    <citation type="journal article" date="2022" name="Mol. Ecol. Resour.">
        <title>The genomes of chicory, endive, great burdock and yacon provide insights into Asteraceae paleo-polyploidization history and plant inulin production.</title>
        <authorList>
            <person name="Fan W."/>
            <person name="Wang S."/>
            <person name="Wang H."/>
            <person name="Wang A."/>
            <person name="Jiang F."/>
            <person name="Liu H."/>
            <person name="Zhao H."/>
            <person name="Xu D."/>
            <person name="Zhang Y."/>
        </authorList>
    </citation>
    <scope>NUCLEOTIDE SEQUENCE [LARGE SCALE GENOMIC DNA]</scope>
    <source>
        <strain evidence="2">cv. Punajuju</strain>
        <tissue evidence="1">Leaves</tissue>
    </source>
</reference>
<accession>A0ACB8Z0L0</accession>
<keyword evidence="2" id="KW-1185">Reference proteome</keyword>
<dbReference type="EMBL" id="CM042017">
    <property type="protein sequence ID" value="KAI3691522.1"/>
    <property type="molecule type" value="Genomic_DNA"/>
</dbReference>
<comment type="caution">
    <text evidence="1">The sequence shown here is derived from an EMBL/GenBank/DDBJ whole genome shotgun (WGS) entry which is preliminary data.</text>
</comment>
<evidence type="ECO:0000313" key="2">
    <source>
        <dbReference type="Proteomes" id="UP001055811"/>
    </source>
</evidence>
<protein>
    <submittedName>
        <fullName evidence="1">Uncharacterized protein</fullName>
    </submittedName>
</protein>
<sequence length="96" mass="10446">MSCFLRLCGLVLVAKCRNLRVLSCEIGSRSPIGSGRDLECGPLLCWPLPDSVDCGWWVGSRSSWISGRDPVGLPSARDLWSAQCHAFVIRSGRDPG</sequence>
<dbReference type="Proteomes" id="UP001055811">
    <property type="component" value="Linkage Group LG09"/>
</dbReference>
<reference evidence="2" key="1">
    <citation type="journal article" date="2022" name="Mol. Ecol. Resour.">
        <title>The genomes of chicory, endive, great burdock and yacon provide insights into Asteraceae palaeo-polyploidization history and plant inulin production.</title>
        <authorList>
            <person name="Fan W."/>
            <person name="Wang S."/>
            <person name="Wang H."/>
            <person name="Wang A."/>
            <person name="Jiang F."/>
            <person name="Liu H."/>
            <person name="Zhao H."/>
            <person name="Xu D."/>
            <person name="Zhang Y."/>
        </authorList>
    </citation>
    <scope>NUCLEOTIDE SEQUENCE [LARGE SCALE GENOMIC DNA]</scope>
    <source>
        <strain evidence="2">cv. Punajuju</strain>
    </source>
</reference>
<organism evidence="1 2">
    <name type="scientific">Cichorium intybus</name>
    <name type="common">Chicory</name>
    <dbReference type="NCBI Taxonomy" id="13427"/>
    <lineage>
        <taxon>Eukaryota</taxon>
        <taxon>Viridiplantae</taxon>
        <taxon>Streptophyta</taxon>
        <taxon>Embryophyta</taxon>
        <taxon>Tracheophyta</taxon>
        <taxon>Spermatophyta</taxon>
        <taxon>Magnoliopsida</taxon>
        <taxon>eudicotyledons</taxon>
        <taxon>Gunneridae</taxon>
        <taxon>Pentapetalae</taxon>
        <taxon>asterids</taxon>
        <taxon>campanulids</taxon>
        <taxon>Asterales</taxon>
        <taxon>Asteraceae</taxon>
        <taxon>Cichorioideae</taxon>
        <taxon>Cichorieae</taxon>
        <taxon>Cichoriinae</taxon>
        <taxon>Cichorium</taxon>
    </lineage>
</organism>
<gene>
    <name evidence="1" type="ORF">L2E82_49885</name>
</gene>